<dbReference type="InterPro" id="IPR011006">
    <property type="entry name" value="CheY-like_superfamily"/>
</dbReference>
<keyword evidence="2" id="KW-0238">DNA-binding</keyword>
<dbReference type="Gene3D" id="1.10.10.10">
    <property type="entry name" value="Winged helix-like DNA-binding domain superfamily/Winged helix DNA-binding domain"/>
    <property type="match status" value="1"/>
</dbReference>
<feature type="domain" description="HTH luxR-type" evidence="5">
    <location>
        <begin position="148"/>
        <end position="213"/>
    </location>
</feature>
<accession>A0ABU8BL17</accession>
<evidence type="ECO:0000256" key="2">
    <source>
        <dbReference type="ARBA" id="ARBA00023125"/>
    </source>
</evidence>
<dbReference type="SMART" id="SM00421">
    <property type="entry name" value="HTH_LUXR"/>
    <property type="match status" value="1"/>
</dbReference>
<dbReference type="InterPro" id="IPR000792">
    <property type="entry name" value="Tscrpt_reg_LuxR_C"/>
</dbReference>
<dbReference type="SUPFAM" id="SSF52172">
    <property type="entry name" value="CheY-like"/>
    <property type="match status" value="1"/>
</dbReference>
<keyword evidence="3" id="KW-0804">Transcription</keyword>
<name>A0ABU8BL17_9BRAD</name>
<reference evidence="7 8" key="1">
    <citation type="submission" date="2024-02" db="EMBL/GenBank/DDBJ databases">
        <title>Adaptive strategies in a cosmopolitan and abundant soil bacterium.</title>
        <authorList>
            <person name="Carini P."/>
        </authorList>
    </citation>
    <scope>NUCLEOTIDE SEQUENCE [LARGE SCALE GENOMIC DNA]</scope>
    <source>
        <strain evidence="7 8">AZCC 1608</strain>
    </source>
</reference>
<dbReference type="PANTHER" id="PTHR44688:SF16">
    <property type="entry name" value="DNA-BINDING TRANSCRIPTIONAL ACTIVATOR DEVR_DOSR"/>
    <property type="match status" value="1"/>
</dbReference>
<sequence length="223" mass="24291">MTGRPASPHNLTGAEEPVVFVVDDDASMRDALSNLFRSVGLRVEVFGSAHEFLQSTLPNVASCLILDIRLPRLSGLDFQAELAKADIHIPIIFMTGHGDIPMTVRAMKAGAVDFLTKPFRDQDMLDAVTTAIERDRVSRNEARALSGLHARFATLTPREREVMALVTTGLMNKQIAAEIGIAEITVKIHRGHIMRKMAAKSLPDLVRMAEMLGIKPASGGPQT</sequence>
<dbReference type="Gene3D" id="3.40.50.2300">
    <property type="match status" value="1"/>
</dbReference>
<dbReference type="CDD" id="cd06170">
    <property type="entry name" value="LuxR_C_like"/>
    <property type="match status" value="1"/>
</dbReference>
<dbReference type="PANTHER" id="PTHR44688">
    <property type="entry name" value="DNA-BINDING TRANSCRIPTIONAL ACTIVATOR DEVR_DOSR"/>
    <property type="match status" value="1"/>
</dbReference>
<dbReference type="SMART" id="SM00448">
    <property type="entry name" value="REC"/>
    <property type="match status" value="1"/>
</dbReference>
<protein>
    <submittedName>
        <fullName evidence="7">FixJ family two-component response regulator</fullName>
    </submittedName>
</protein>
<evidence type="ECO:0000256" key="3">
    <source>
        <dbReference type="ARBA" id="ARBA00023163"/>
    </source>
</evidence>
<dbReference type="RefSeq" id="WP_334487172.1">
    <property type="nucleotide sequence ID" value="NZ_JAZHRV010000001.1"/>
</dbReference>
<dbReference type="InterPro" id="IPR036388">
    <property type="entry name" value="WH-like_DNA-bd_sf"/>
</dbReference>
<feature type="modified residue" description="4-aspartylphosphate" evidence="4">
    <location>
        <position position="67"/>
    </location>
</feature>
<dbReference type="CDD" id="cd17537">
    <property type="entry name" value="REC_FixJ"/>
    <property type="match status" value="1"/>
</dbReference>
<evidence type="ECO:0000259" key="6">
    <source>
        <dbReference type="PROSITE" id="PS50110"/>
    </source>
</evidence>
<dbReference type="PROSITE" id="PS50043">
    <property type="entry name" value="HTH_LUXR_2"/>
    <property type="match status" value="1"/>
</dbReference>
<evidence type="ECO:0000256" key="4">
    <source>
        <dbReference type="PROSITE-ProRule" id="PRU00169"/>
    </source>
</evidence>
<evidence type="ECO:0000313" key="7">
    <source>
        <dbReference type="EMBL" id="MEH2559249.1"/>
    </source>
</evidence>
<keyword evidence="1" id="KW-0805">Transcription regulation</keyword>
<feature type="domain" description="Response regulatory" evidence="6">
    <location>
        <begin position="18"/>
        <end position="132"/>
    </location>
</feature>
<evidence type="ECO:0000313" key="8">
    <source>
        <dbReference type="Proteomes" id="UP001364224"/>
    </source>
</evidence>
<keyword evidence="8" id="KW-1185">Reference proteome</keyword>
<evidence type="ECO:0000259" key="5">
    <source>
        <dbReference type="PROSITE" id="PS50043"/>
    </source>
</evidence>
<dbReference type="Pfam" id="PF00072">
    <property type="entry name" value="Response_reg"/>
    <property type="match status" value="1"/>
</dbReference>
<dbReference type="PROSITE" id="PS00622">
    <property type="entry name" value="HTH_LUXR_1"/>
    <property type="match status" value="1"/>
</dbReference>
<dbReference type="PRINTS" id="PR00038">
    <property type="entry name" value="HTHLUXR"/>
</dbReference>
<dbReference type="EMBL" id="JAZHRV010000001">
    <property type="protein sequence ID" value="MEH2559249.1"/>
    <property type="molecule type" value="Genomic_DNA"/>
</dbReference>
<keyword evidence="4" id="KW-0597">Phosphoprotein</keyword>
<comment type="caution">
    <text evidence="7">The sequence shown here is derived from an EMBL/GenBank/DDBJ whole genome shotgun (WGS) entry which is preliminary data.</text>
</comment>
<proteinExistence type="predicted"/>
<dbReference type="Proteomes" id="UP001364224">
    <property type="component" value="Unassembled WGS sequence"/>
</dbReference>
<dbReference type="Pfam" id="PF00196">
    <property type="entry name" value="GerE"/>
    <property type="match status" value="1"/>
</dbReference>
<dbReference type="InterPro" id="IPR001789">
    <property type="entry name" value="Sig_transdc_resp-reg_receiver"/>
</dbReference>
<dbReference type="PROSITE" id="PS50110">
    <property type="entry name" value="RESPONSE_REGULATORY"/>
    <property type="match status" value="1"/>
</dbReference>
<organism evidence="7 8">
    <name type="scientific">Bradyrhizobium algeriense</name>
    <dbReference type="NCBI Taxonomy" id="634784"/>
    <lineage>
        <taxon>Bacteria</taxon>
        <taxon>Pseudomonadati</taxon>
        <taxon>Pseudomonadota</taxon>
        <taxon>Alphaproteobacteria</taxon>
        <taxon>Hyphomicrobiales</taxon>
        <taxon>Nitrobacteraceae</taxon>
        <taxon>Bradyrhizobium</taxon>
    </lineage>
</organism>
<evidence type="ECO:0000256" key="1">
    <source>
        <dbReference type="ARBA" id="ARBA00023015"/>
    </source>
</evidence>
<gene>
    <name evidence="7" type="ORF">V1286_006778</name>
</gene>